<gene>
    <name evidence="3" type="ORF">NCTC12967_00366</name>
</gene>
<dbReference type="RefSeq" id="WP_061787242.1">
    <property type="nucleotide sequence ID" value="NZ_CAUVFX010000002.1"/>
</dbReference>
<dbReference type="GeneID" id="64405862"/>
<reference evidence="3 4" key="1">
    <citation type="submission" date="2018-12" db="EMBL/GenBank/DDBJ databases">
        <authorList>
            <consortium name="Pathogen Informatics"/>
        </authorList>
    </citation>
    <scope>NUCLEOTIDE SEQUENCE [LARGE SCALE GENOMIC DNA]</scope>
    <source>
        <strain evidence="3 4">NCTC12967</strain>
    </source>
</reference>
<dbReference type="EMBL" id="LR134406">
    <property type="protein sequence ID" value="VEH69102.1"/>
    <property type="molecule type" value="Genomic_DNA"/>
</dbReference>
<dbReference type="InterPro" id="IPR011047">
    <property type="entry name" value="Quinoprotein_ADH-like_sf"/>
</dbReference>
<sequence length="423" mass="45420">MKTLTPLTRFIAAALLLAFSLTACSRDAGTRFTSLTETSDVSDLVSAPSATDPGWTVDLTDKLYADLTLPTSSGPILLFHTSRPAIPDDSTKEATVGTTTLVSLNPDTGSVRWARTLGSDPVADTADSDTHQSLLDSSRKKLRHSDDEEAGYATVSPNGRYLAIQARAHMVSEKSTDPEDQHVGIVVLDTGTGNEVRTVEVSGIVLAHALTDDSLVVETAQNFFPAGSGTLTLFPLGDTRAEPTTLRTDQWLAGTTHDSLLLAPNELTELRWDYLPTPCTVTRLSTTGETLGTVTGARVVLPGGWVERFKDPEAAATTLAQESSASGVATELVHVETGTIIDATGFRVSAETLPTGPGIRLYTNTTADEDWGDSIEDRTTYSWFPATPDSTALRTDDMPWITDHVTTDKKQILSREIIHMEKS</sequence>
<evidence type="ECO:0000256" key="2">
    <source>
        <dbReference type="SAM" id="SignalP"/>
    </source>
</evidence>
<organism evidence="3 4">
    <name type="scientific">Arachnia propionica</name>
    <dbReference type="NCBI Taxonomy" id="1750"/>
    <lineage>
        <taxon>Bacteria</taxon>
        <taxon>Bacillati</taxon>
        <taxon>Actinomycetota</taxon>
        <taxon>Actinomycetes</taxon>
        <taxon>Propionibacteriales</taxon>
        <taxon>Propionibacteriaceae</taxon>
        <taxon>Arachnia</taxon>
    </lineage>
</organism>
<feature type="signal peptide" evidence="2">
    <location>
        <begin position="1"/>
        <end position="25"/>
    </location>
</feature>
<dbReference type="SUPFAM" id="SSF50998">
    <property type="entry name" value="Quinoprotein alcohol dehydrogenase-like"/>
    <property type="match status" value="1"/>
</dbReference>
<feature type="region of interest" description="Disordered" evidence="1">
    <location>
        <begin position="120"/>
        <end position="153"/>
    </location>
</feature>
<evidence type="ECO:0000313" key="4">
    <source>
        <dbReference type="Proteomes" id="UP000273044"/>
    </source>
</evidence>
<name>A0A3S4TYG7_9ACTN</name>
<feature type="chain" id="PRO_5038472261" evidence="2">
    <location>
        <begin position="26"/>
        <end position="423"/>
    </location>
</feature>
<evidence type="ECO:0000313" key="3">
    <source>
        <dbReference type="EMBL" id="VEH69102.1"/>
    </source>
</evidence>
<keyword evidence="2" id="KW-0732">Signal</keyword>
<dbReference type="AlphaFoldDB" id="A0A3S4TYG7"/>
<protein>
    <submittedName>
        <fullName evidence="3">Uncharacterized protein</fullName>
    </submittedName>
</protein>
<keyword evidence="4" id="KW-1185">Reference proteome</keyword>
<accession>A0A3S4TYG7</accession>
<evidence type="ECO:0000256" key="1">
    <source>
        <dbReference type="SAM" id="MobiDB-lite"/>
    </source>
</evidence>
<dbReference type="Proteomes" id="UP000273044">
    <property type="component" value="Chromosome"/>
</dbReference>
<dbReference type="PROSITE" id="PS51257">
    <property type="entry name" value="PROKAR_LIPOPROTEIN"/>
    <property type="match status" value="1"/>
</dbReference>
<proteinExistence type="predicted"/>